<dbReference type="PROSITE" id="PS01360">
    <property type="entry name" value="ZF_MYND_1"/>
    <property type="match status" value="1"/>
</dbReference>
<accession>A0A9W9ZFH5</accession>
<evidence type="ECO:0000256" key="3">
    <source>
        <dbReference type="ARBA" id="ARBA00022833"/>
    </source>
</evidence>
<evidence type="ECO:0000259" key="6">
    <source>
        <dbReference type="PROSITE" id="PS50865"/>
    </source>
</evidence>
<dbReference type="PANTHER" id="PTHR12298">
    <property type="entry name" value="PCDC2 PROGRAMMED CELL DEATH PROTEIN 2 -RELATED"/>
    <property type="match status" value="1"/>
</dbReference>
<evidence type="ECO:0000256" key="5">
    <source>
        <dbReference type="SAM" id="MobiDB-lite"/>
    </source>
</evidence>
<keyword evidence="2 4" id="KW-0863">Zinc-finger</keyword>
<evidence type="ECO:0000313" key="7">
    <source>
        <dbReference type="EMBL" id="KAJ7380029.1"/>
    </source>
</evidence>
<evidence type="ECO:0000256" key="4">
    <source>
        <dbReference type="PROSITE-ProRule" id="PRU00134"/>
    </source>
</evidence>
<organism evidence="7 8">
    <name type="scientific">Desmophyllum pertusum</name>
    <dbReference type="NCBI Taxonomy" id="174260"/>
    <lineage>
        <taxon>Eukaryota</taxon>
        <taxon>Metazoa</taxon>
        <taxon>Cnidaria</taxon>
        <taxon>Anthozoa</taxon>
        <taxon>Hexacorallia</taxon>
        <taxon>Scleractinia</taxon>
        <taxon>Caryophylliina</taxon>
        <taxon>Caryophylliidae</taxon>
        <taxon>Desmophyllum</taxon>
    </lineage>
</organism>
<keyword evidence="1" id="KW-0479">Metal-binding</keyword>
<dbReference type="Gene3D" id="6.10.140.2220">
    <property type="match status" value="1"/>
</dbReference>
<keyword evidence="3" id="KW-0862">Zinc</keyword>
<dbReference type="GO" id="GO:0005634">
    <property type="term" value="C:nucleus"/>
    <property type="evidence" value="ECO:0007669"/>
    <property type="project" value="TreeGrafter"/>
</dbReference>
<proteinExistence type="predicted"/>
<dbReference type="Proteomes" id="UP001163046">
    <property type="component" value="Unassembled WGS sequence"/>
</dbReference>
<evidence type="ECO:0000313" key="8">
    <source>
        <dbReference type="Proteomes" id="UP001163046"/>
    </source>
</evidence>
<evidence type="ECO:0000256" key="2">
    <source>
        <dbReference type="ARBA" id="ARBA00022771"/>
    </source>
</evidence>
<dbReference type="PANTHER" id="PTHR12298:SF4">
    <property type="entry name" value="PROGRAMMED CELL DEATH PROTEIN 2"/>
    <property type="match status" value="1"/>
</dbReference>
<feature type="domain" description="MYND-type" evidence="6">
    <location>
        <begin position="145"/>
        <end position="182"/>
    </location>
</feature>
<dbReference type="EMBL" id="MU826355">
    <property type="protein sequence ID" value="KAJ7380029.1"/>
    <property type="molecule type" value="Genomic_DNA"/>
</dbReference>
<evidence type="ECO:0000256" key="1">
    <source>
        <dbReference type="ARBA" id="ARBA00022723"/>
    </source>
</evidence>
<gene>
    <name evidence="7" type="primary">PDCD2</name>
    <name evidence="7" type="ORF">OS493_012791</name>
</gene>
<name>A0A9W9ZFH5_9CNID</name>
<dbReference type="AlphaFoldDB" id="A0A9W9ZFH5"/>
<dbReference type="Pfam" id="PF01753">
    <property type="entry name" value="zf-MYND"/>
    <property type="match status" value="1"/>
</dbReference>
<reference evidence="7" key="1">
    <citation type="submission" date="2023-01" db="EMBL/GenBank/DDBJ databases">
        <title>Genome assembly of the deep-sea coral Lophelia pertusa.</title>
        <authorList>
            <person name="Herrera S."/>
            <person name="Cordes E."/>
        </authorList>
    </citation>
    <scope>NUCLEOTIDE SEQUENCE</scope>
    <source>
        <strain evidence="7">USNM1676648</strain>
        <tissue evidence="7">Polyp</tissue>
    </source>
</reference>
<feature type="region of interest" description="Disordered" evidence="5">
    <location>
        <begin position="196"/>
        <end position="215"/>
    </location>
</feature>
<dbReference type="InterPro" id="IPR002893">
    <property type="entry name" value="Znf_MYND"/>
</dbReference>
<keyword evidence="8" id="KW-1185">Reference proteome</keyword>
<dbReference type="GO" id="GO:0008270">
    <property type="term" value="F:zinc ion binding"/>
    <property type="evidence" value="ECO:0007669"/>
    <property type="project" value="UniProtKB-KW"/>
</dbReference>
<dbReference type="OrthoDB" id="443682at2759"/>
<feature type="compositionally biased region" description="Polar residues" evidence="5">
    <location>
        <begin position="201"/>
        <end position="215"/>
    </location>
</feature>
<protein>
    <submittedName>
        <fullName evidence="7">Programmed cell death protein 2</fullName>
    </submittedName>
</protein>
<sequence>MAAKEVELGFAEEISNDAVRRLQMTSPFFPSRIGGIPAWLNLQDLPDSSRMLCKICQKPMVLLLQVYAPLSDDRSFHRTIFVFCCKDGKCHSTNRNDCFLVLRNQLKRDNKFYSCLPPPDLDEINELSVKSVAEEFKPKAWASLCDVCGCKGDKKCSKCHMAQYCCREHQTVDWKSGHKNLCPKLLSSAEGSHDQLLEGNRGTSMNNSKSYLPRI</sequence>
<dbReference type="PROSITE" id="PS50865">
    <property type="entry name" value="ZF_MYND_2"/>
    <property type="match status" value="1"/>
</dbReference>
<comment type="caution">
    <text evidence="7">The sequence shown here is derived from an EMBL/GenBank/DDBJ whole genome shotgun (WGS) entry which is preliminary data.</text>
</comment>
<dbReference type="SUPFAM" id="SSF144232">
    <property type="entry name" value="HIT/MYND zinc finger-like"/>
    <property type="match status" value="1"/>
</dbReference>